<keyword evidence="3" id="KW-0167">Capsid protein</keyword>
<gene>
    <name evidence="3" type="ORF">M0812_28161</name>
</gene>
<feature type="compositionally biased region" description="Low complexity" evidence="1">
    <location>
        <begin position="191"/>
        <end position="232"/>
    </location>
</feature>
<dbReference type="InterPro" id="IPR011993">
    <property type="entry name" value="PH-like_dom_sf"/>
</dbReference>
<name>A0AAV7Y7A3_9EUKA</name>
<dbReference type="Gene3D" id="2.30.29.30">
    <property type="entry name" value="Pleckstrin-homology domain (PH domain)/Phosphotyrosine-binding domain (PTB)"/>
    <property type="match status" value="1"/>
</dbReference>
<dbReference type="InterPro" id="IPR001849">
    <property type="entry name" value="PH_domain"/>
</dbReference>
<feature type="region of interest" description="Disordered" evidence="1">
    <location>
        <begin position="182"/>
        <end position="246"/>
    </location>
</feature>
<evidence type="ECO:0000259" key="2">
    <source>
        <dbReference type="SMART" id="SM00233"/>
    </source>
</evidence>
<dbReference type="EMBL" id="JANTQA010000070">
    <property type="protein sequence ID" value="KAJ3425716.1"/>
    <property type="molecule type" value="Genomic_DNA"/>
</dbReference>
<reference evidence="3" key="1">
    <citation type="submission" date="2022-08" db="EMBL/GenBank/DDBJ databases">
        <title>Novel sulphate-reducing endosymbionts in the free-living metamonad Anaeramoeba.</title>
        <authorList>
            <person name="Jerlstrom-Hultqvist J."/>
            <person name="Cepicka I."/>
            <person name="Gallot-Lavallee L."/>
            <person name="Salas-Leiva D."/>
            <person name="Curtis B.A."/>
            <person name="Zahonova K."/>
            <person name="Pipaliya S."/>
            <person name="Dacks J."/>
            <person name="Roger A.J."/>
        </authorList>
    </citation>
    <scope>NUCLEOTIDE SEQUENCE</scope>
    <source>
        <strain evidence="3">Busselton2</strain>
    </source>
</reference>
<keyword evidence="3" id="KW-0946">Virion</keyword>
<organism evidence="3 4">
    <name type="scientific">Anaeramoeba flamelloides</name>
    <dbReference type="NCBI Taxonomy" id="1746091"/>
    <lineage>
        <taxon>Eukaryota</taxon>
        <taxon>Metamonada</taxon>
        <taxon>Anaeramoebidae</taxon>
        <taxon>Anaeramoeba</taxon>
    </lineage>
</organism>
<accession>A0AAV7Y7A3</accession>
<feature type="domain" description="PH" evidence="2">
    <location>
        <begin position="266"/>
        <end position="367"/>
    </location>
</feature>
<dbReference type="Proteomes" id="UP001146793">
    <property type="component" value="Unassembled WGS sequence"/>
</dbReference>
<protein>
    <submittedName>
        <fullName evidence="3">Spore coat protein sp96</fullName>
    </submittedName>
</protein>
<proteinExistence type="predicted"/>
<evidence type="ECO:0000256" key="1">
    <source>
        <dbReference type="SAM" id="MobiDB-lite"/>
    </source>
</evidence>
<dbReference type="SUPFAM" id="SSF50729">
    <property type="entry name" value="PH domain-like"/>
    <property type="match status" value="1"/>
</dbReference>
<evidence type="ECO:0000313" key="3">
    <source>
        <dbReference type="EMBL" id="KAJ3425716.1"/>
    </source>
</evidence>
<comment type="caution">
    <text evidence="3">The sequence shown here is derived from an EMBL/GenBank/DDBJ whole genome shotgun (WGS) entry which is preliminary data.</text>
</comment>
<dbReference type="AlphaFoldDB" id="A0AAV7Y7A3"/>
<dbReference type="SMART" id="SM00233">
    <property type="entry name" value="PH"/>
    <property type="match status" value="1"/>
</dbReference>
<sequence>MTTSTERGIQIKREIEEERKEYENERETFIEQLLQVLKSKDQEIGDMVRILEKLTNHHNKVLEAIGKLERQNQMGEKYNVQLNQLNLQQQTLRKQINSKLPQELKIHKEKLDRLVVRKGELQKEVSKIQKLIDEEGGAFHEMSKTVEELTNQIKQADQERQDILSLAKKRRQELIERHSHLNNLLEEKKNNPNFNLNTNTNTNTSTSMNTNNNNSSNNDNNDNSNNENSSNSQESPKIISRKNTQLSSSINLKRETSQLSEKKVFPTRSGKVDFRSEKKRMGRYKWSHNFINLENGSLQIFDKENGNLKKTLDISGDSRTFKKVSVQKRKHCLEIKMMDNSIHIFSVDRLDDLLVWYRDLRECRNSKL</sequence>
<evidence type="ECO:0000313" key="4">
    <source>
        <dbReference type="Proteomes" id="UP001146793"/>
    </source>
</evidence>